<evidence type="ECO:0000313" key="2">
    <source>
        <dbReference type="Proteomes" id="UP000204221"/>
    </source>
</evidence>
<dbReference type="Gene3D" id="1.20.120.450">
    <property type="entry name" value="dinb family like domain"/>
    <property type="match status" value="1"/>
</dbReference>
<dbReference type="RefSeq" id="WP_093940359.1">
    <property type="nucleotide sequence ID" value="NZ_CP022521.1"/>
</dbReference>
<dbReference type="OrthoDB" id="4548523at2"/>
<dbReference type="Proteomes" id="UP000204221">
    <property type="component" value="Chromosome"/>
</dbReference>
<dbReference type="InterPro" id="IPR007061">
    <property type="entry name" value="MST-like"/>
</dbReference>
<accession>A0A221VYV3</accession>
<reference evidence="1 2" key="1">
    <citation type="submission" date="2017-07" db="EMBL/GenBank/DDBJ databases">
        <title>Complete genome sequence of Actinoalloteichus hoggarensis DSM 45943, type strain of Actinoalloteichus hoggarensis.</title>
        <authorList>
            <person name="Ruckert C."/>
            <person name="Nouioui I."/>
            <person name="Willmese J."/>
            <person name="van Wezel G."/>
            <person name="Klenk H.-P."/>
            <person name="Kalinowski J."/>
            <person name="Zotchev S.B."/>
        </authorList>
    </citation>
    <scope>NUCLEOTIDE SEQUENCE [LARGE SCALE GENOMIC DNA]</scope>
    <source>
        <strain evidence="1 2">DSM 45943</strain>
    </source>
</reference>
<evidence type="ECO:0000313" key="1">
    <source>
        <dbReference type="EMBL" id="ASO18722.1"/>
    </source>
</evidence>
<name>A0A221VYV3_9PSEU</name>
<proteinExistence type="predicted"/>
<organism evidence="1 2">
    <name type="scientific">Actinoalloteichus hoggarensis</name>
    <dbReference type="NCBI Taxonomy" id="1470176"/>
    <lineage>
        <taxon>Bacteria</taxon>
        <taxon>Bacillati</taxon>
        <taxon>Actinomycetota</taxon>
        <taxon>Actinomycetes</taxon>
        <taxon>Pseudonocardiales</taxon>
        <taxon>Pseudonocardiaceae</taxon>
        <taxon>Actinoalloteichus</taxon>
    </lineage>
</organism>
<gene>
    <name evidence="1" type="ORF">AHOG_05345</name>
</gene>
<dbReference type="AlphaFoldDB" id="A0A221VYV3"/>
<dbReference type="Pfam" id="PF04978">
    <property type="entry name" value="MST"/>
    <property type="match status" value="1"/>
</dbReference>
<sequence length="172" mass="19024">MTWLAPKIDRTPSPTHGDEHTVLTGWLDYQRDTLLVKCAELGATQLKTASAEPSNLTLLGIVRHLTEIERWFHGLLTGSPEDGPYYTDESPDAAFDDLAEADAETDYGVLVAEIGKARAALSTRSLDDLVVDEEDEEEMVLRTVVVHLIEEYARHNGHADLLRERIDGAVGD</sequence>
<protein>
    <submittedName>
        <fullName evidence="1">Uncharacterized protein</fullName>
    </submittedName>
</protein>
<dbReference type="KEGG" id="ahg:AHOG_05345"/>
<dbReference type="SUPFAM" id="SSF109854">
    <property type="entry name" value="DinB/YfiT-like putative metalloenzymes"/>
    <property type="match status" value="1"/>
</dbReference>
<dbReference type="EMBL" id="CP022521">
    <property type="protein sequence ID" value="ASO18722.1"/>
    <property type="molecule type" value="Genomic_DNA"/>
</dbReference>
<keyword evidence="2" id="KW-1185">Reference proteome</keyword>
<dbReference type="InterPro" id="IPR034660">
    <property type="entry name" value="DinB/YfiT-like"/>
</dbReference>